<sequence>MPSTMRCAGFARRKRPRRPRGRRKRKPAGTAARRRHAKNATSGGFSPRPAPRWTISRRRHCARSVRRAYRNWRRSRQRWDSRGRGAVGRTVPTARVAGRDTGRREREATVRAGPGRTGFGLCPGDCRRRADRSSRICRACRTCEIFCGPTGYHCRCHGCRAGTSSRRIMRNRTPVTRPHRRTGRPPGRPYRCSRAPDRRRRPRRWAAGVRSGRCPRRRPTAGPRRPRWWRRSIRRRTHHRGIRIRLRHTLFRIATPTAATVAPAPAILVMSGGPVNRARRMWRWGPTGPTAAPMSRPDRTGRRRGA</sequence>
<evidence type="ECO:0000313" key="2">
    <source>
        <dbReference type="EMBL" id="SUA42405.1"/>
    </source>
</evidence>
<proteinExistence type="predicted"/>
<feature type="compositionally biased region" description="Basic residues" evidence="1">
    <location>
        <begin position="213"/>
        <end position="228"/>
    </location>
</feature>
<accession>A0A378WP72</accession>
<feature type="region of interest" description="Disordered" evidence="1">
    <location>
        <begin position="282"/>
        <end position="306"/>
    </location>
</feature>
<protein>
    <submittedName>
        <fullName evidence="2">Uncharacterized protein</fullName>
    </submittedName>
</protein>
<feature type="region of interest" description="Disordered" evidence="1">
    <location>
        <begin position="1"/>
        <end position="56"/>
    </location>
</feature>
<feature type="region of interest" description="Disordered" evidence="1">
    <location>
        <begin position="171"/>
        <end position="228"/>
    </location>
</feature>
<feature type="compositionally biased region" description="Low complexity" evidence="1">
    <location>
        <begin position="1"/>
        <end position="10"/>
    </location>
</feature>
<evidence type="ECO:0000256" key="1">
    <source>
        <dbReference type="SAM" id="MobiDB-lite"/>
    </source>
</evidence>
<gene>
    <name evidence="2" type="ORF">NCTC13184_01760</name>
</gene>
<dbReference type="EMBL" id="UGRU01000001">
    <property type="protein sequence ID" value="SUA42405.1"/>
    <property type="molecule type" value="Genomic_DNA"/>
</dbReference>
<feature type="compositionally biased region" description="Basic residues" evidence="1">
    <location>
        <begin position="11"/>
        <end position="38"/>
    </location>
</feature>
<dbReference type="Proteomes" id="UP000255082">
    <property type="component" value="Unassembled WGS sequence"/>
</dbReference>
<evidence type="ECO:0000313" key="3">
    <source>
        <dbReference type="Proteomes" id="UP000255082"/>
    </source>
</evidence>
<reference evidence="2 3" key="1">
    <citation type="submission" date="2018-06" db="EMBL/GenBank/DDBJ databases">
        <authorList>
            <consortium name="Pathogen Informatics"/>
            <person name="Doyle S."/>
        </authorList>
    </citation>
    <scope>NUCLEOTIDE SEQUENCE [LARGE SCALE GENOMIC DNA]</scope>
    <source>
        <strain evidence="2 3">NCTC13184</strain>
    </source>
</reference>
<dbReference type="AlphaFoldDB" id="A0A378WP72"/>
<name>A0A378WP72_9NOCA</name>
<organism evidence="2 3">
    <name type="scientific">Nocardia africana</name>
    <dbReference type="NCBI Taxonomy" id="134964"/>
    <lineage>
        <taxon>Bacteria</taxon>
        <taxon>Bacillati</taxon>
        <taxon>Actinomycetota</taxon>
        <taxon>Actinomycetes</taxon>
        <taxon>Mycobacteriales</taxon>
        <taxon>Nocardiaceae</taxon>
        <taxon>Nocardia</taxon>
    </lineage>
</organism>